<dbReference type="GO" id="GO:0034472">
    <property type="term" value="P:snRNA 3'-end processing"/>
    <property type="evidence" value="ECO:0007669"/>
    <property type="project" value="TreeGrafter"/>
</dbReference>
<keyword evidence="4" id="KW-1185">Reference proteome</keyword>
<dbReference type="Pfam" id="PF15300">
    <property type="entry name" value="INT_SG_DDX_CT_C"/>
    <property type="match status" value="1"/>
</dbReference>
<dbReference type="InterPro" id="IPR029307">
    <property type="entry name" value="INT_SG_DDX_CT_C"/>
</dbReference>
<gene>
    <name evidence="3" type="ORF">SPHA_58525</name>
</gene>
<evidence type="ECO:0000256" key="1">
    <source>
        <dbReference type="SAM" id="MobiDB-lite"/>
    </source>
</evidence>
<feature type="region of interest" description="Disordered" evidence="1">
    <location>
        <begin position="164"/>
        <end position="279"/>
    </location>
</feature>
<evidence type="ECO:0000313" key="3">
    <source>
        <dbReference type="EMBL" id="CAE1306233.1"/>
    </source>
</evidence>
<organism evidence="3 4">
    <name type="scientific">Acanthosepion pharaonis</name>
    <name type="common">Pharaoh cuttlefish</name>
    <name type="synonym">Sepia pharaonis</name>
    <dbReference type="NCBI Taxonomy" id="158019"/>
    <lineage>
        <taxon>Eukaryota</taxon>
        <taxon>Metazoa</taxon>
        <taxon>Spiralia</taxon>
        <taxon>Lophotrochozoa</taxon>
        <taxon>Mollusca</taxon>
        <taxon>Cephalopoda</taxon>
        <taxon>Coleoidea</taxon>
        <taxon>Decapodiformes</taxon>
        <taxon>Sepiida</taxon>
        <taxon>Sepiina</taxon>
        <taxon>Sepiidae</taxon>
        <taxon>Acanthosepion</taxon>
    </lineage>
</organism>
<feature type="compositionally biased region" description="Basic and acidic residues" evidence="1">
    <location>
        <begin position="244"/>
        <end position="260"/>
    </location>
</feature>
<protein>
    <submittedName>
        <fullName evidence="3">INTS6</fullName>
    </submittedName>
</protein>
<evidence type="ECO:0000259" key="2">
    <source>
        <dbReference type="Pfam" id="PF15300"/>
    </source>
</evidence>
<feature type="compositionally biased region" description="Polar residues" evidence="1">
    <location>
        <begin position="228"/>
        <end position="242"/>
    </location>
</feature>
<dbReference type="InterPro" id="IPR051113">
    <property type="entry name" value="Integrator_subunit6"/>
</dbReference>
<feature type="compositionally biased region" description="Polar residues" evidence="1">
    <location>
        <begin position="261"/>
        <end position="272"/>
    </location>
</feature>
<dbReference type="AlphaFoldDB" id="A0A812DRG9"/>
<reference evidence="3" key="1">
    <citation type="submission" date="2021-01" db="EMBL/GenBank/DDBJ databases">
        <authorList>
            <person name="Li R."/>
            <person name="Bekaert M."/>
        </authorList>
    </citation>
    <scope>NUCLEOTIDE SEQUENCE</scope>
    <source>
        <strain evidence="3">Farmed</strain>
    </source>
</reference>
<proteinExistence type="predicted"/>
<dbReference type="Proteomes" id="UP000597762">
    <property type="component" value="Unassembled WGS sequence"/>
</dbReference>
<feature type="domain" description="INTS6/SAGE1/DDX26B/CT45 C-terminal" evidence="2">
    <location>
        <begin position="320"/>
        <end position="380"/>
    </location>
</feature>
<accession>A0A812DRG9</accession>
<dbReference type="OrthoDB" id="9449012at2759"/>
<dbReference type="PANTHER" id="PTHR12957">
    <property type="entry name" value="DEAD/H BOX POLYPEPTIDE 26/DICE1-RELATED"/>
    <property type="match status" value="1"/>
</dbReference>
<dbReference type="PANTHER" id="PTHR12957:SF2">
    <property type="entry name" value="INTEGRATOR COMPLEX SUBUNIT 6"/>
    <property type="match status" value="1"/>
</dbReference>
<evidence type="ECO:0000313" key="4">
    <source>
        <dbReference type="Proteomes" id="UP000597762"/>
    </source>
</evidence>
<feature type="compositionally biased region" description="Low complexity" evidence="1">
    <location>
        <begin position="201"/>
        <end position="213"/>
    </location>
</feature>
<dbReference type="GO" id="GO:0032039">
    <property type="term" value="C:integrator complex"/>
    <property type="evidence" value="ECO:0007669"/>
    <property type="project" value="TreeGrafter"/>
</dbReference>
<comment type="caution">
    <text evidence="3">The sequence shown here is derived from an EMBL/GenBank/DDBJ whole genome shotgun (WGS) entry which is preliminary data.</text>
</comment>
<sequence length="407" mass="46081">MDRLIASVGQKLPPQEGIKVNSRTKASILQRKDFNQLLQSVGGNMSNLKQELLDYNTFTVAVPDKEIKPQYYRNPFDIPRKNLLDQISRMRVNFLQTCPSSSKLLDDDQVHSIPVQQMGNYQEYLKKMPASLREIETQPARLHMFGNPFKVNKNIMIDETDEAVFGQPSRSKKPSTESPQSSLPKKRKPGPLPRDLPIKRPASPSLLSQDLSPPVSPKVENNIAKVENSATTDDSSISSNRGSPLKEETQVETNHIHESTHPTNSSSFQLDSSPMEVGKADLDGELAPVQDFPNQNNNSSSILATTTANHRVESNSCGPNAKLRSILYRELRKPGKNYDKFFHHLNSMQGSLGIKIDFIKDLIREAGRFKKRRLIQHLEQFENALTENEIRRPRKMQQRTNELHPLS</sequence>
<name>A0A812DRG9_ACAPH</name>
<dbReference type="EMBL" id="CAHIKZ030004007">
    <property type="protein sequence ID" value="CAE1306233.1"/>
    <property type="molecule type" value="Genomic_DNA"/>
</dbReference>